<feature type="transmembrane region" description="Helical" evidence="5">
    <location>
        <begin position="160"/>
        <end position="180"/>
    </location>
</feature>
<evidence type="ECO:0000256" key="2">
    <source>
        <dbReference type="ARBA" id="ARBA00022692"/>
    </source>
</evidence>
<dbReference type="EMBL" id="JBBPFD010000005">
    <property type="protein sequence ID" value="KAK7925903.1"/>
    <property type="molecule type" value="Genomic_DNA"/>
</dbReference>
<dbReference type="Proteomes" id="UP001460270">
    <property type="component" value="Unassembled WGS sequence"/>
</dbReference>
<name>A0AAW0PPA5_9GOBI</name>
<protein>
    <recommendedName>
        <fullName evidence="6">G-protein coupled receptors family 1 profile domain-containing protein</fullName>
    </recommendedName>
</protein>
<keyword evidence="2 5" id="KW-0812">Transmembrane</keyword>
<dbReference type="FunFam" id="1.20.1070.10:FF:000096">
    <property type="entry name" value="Odorant receptor 131-2"/>
    <property type="match status" value="1"/>
</dbReference>
<evidence type="ECO:0000256" key="5">
    <source>
        <dbReference type="SAM" id="Phobius"/>
    </source>
</evidence>
<sequence length="276" mass="31364">MCLLVNTLLIWTLRSKAIFRETPRYFLLFNLLLADTMHLFISQALYLIASTQTNLHYPVCALITLSTDVFDEVSPLTVMLMSVERYIAVCQPLRHAALVGGRRIVAAMLSLWGLCVMTLIVRVGLLVQFPFHKLDTLMMHTYCSSVFIRLTPLSMAYDEGYIPLLFACCAVVILWSYVMVVMVARKSASENNVKARNTMFLHLLQLLFSLSASIYLPLVVSVERTMALSWLTYVRLQNALYIFIMILPRGLSVLIYGIKDQTIRSTMQQTLQCKTG</sequence>
<dbReference type="GO" id="GO:0004984">
    <property type="term" value="F:olfactory receptor activity"/>
    <property type="evidence" value="ECO:0007669"/>
    <property type="project" value="TreeGrafter"/>
</dbReference>
<feature type="transmembrane region" description="Helical" evidence="5">
    <location>
        <begin position="240"/>
        <end position="258"/>
    </location>
</feature>
<reference evidence="8" key="1">
    <citation type="submission" date="2024-04" db="EMBL/GenBank/DDBJ databases">
        <title>Salinicola lusitanus LLJ914,a marine bacterium isolated from the Okinawa Trough.</title>
        <authorList>
            <person name="Li J."/>
        </authorList>
    </citation>
    <scope>NUCLEOTIDE SEQUENCE [LARGE SCALE GENOMIC DNA]</scope>
</reference>
<keyword evidence="8" id="KW-1185">Reference proteome</keyword>
<comment type="subcellular location">
    <subcellularLocation>
        <location evidence="1">Membrane</location>
    </subcellularLocation>
</comment>
<proteinExistence type="predicted"/>
<dbReference type="InterPro" id="IPR017452">
    <property type="entry name" value="GPCR_Rhodpsn_7TM"/>
</dbReference>
<dbReference type="PANTHER" id="PTHR26451:SF866">
    <property type="entry name" value="ODORANT RECEPTOR-RELATED"/>
    <property type="match status" value="1"/>
</dbReference>
<dbReference type="GO" id="GO:0016020">
    <property type="term" value="C:membrane"/>
    <property type="evidence" value="ECO:0007669"/>
    <property type="project" value="UniProtKB-SubCell"/>
</dbReference>
<organism evidence="7 8">
    <name type="scientific">Mugilogobius chulae</name>
    <name type="common">yellowstripe goby</name>
    <dbReference type="NCBI Taxonomy" id="88201"/>
    <lineage>
        <taxon>Eukaryota</taxon>
        <taxon>Metazoa</taxon>
        <taxon>Chordata</taxon>
        <taxon>Craniata</taxon>
        <taxon>Vertebrata</taxon>
        <taxon>Euteleostomi</taxon>
        <taxon>Actinopterygii</taxon>
        <taxon>Neopterygii</taxon>
        <taxon>Teleostei</taxon>
        <taxon>Neoteleostei</taxon>
        <taxon>Acanthomorphata</taxon>
        <taxon>Gobiaria</taxon>
        <taxon>Gobiiformes</taxon>
        <taxon>Gobioidei</taxon>
        <taxon>Gobiidae</taxon>
        <taxon>Gobionellinae</taxon>
        <taxon>Mugilogobius</taxon>
    </lineage>
</organism>
<dbReference type="GO" id="GO:0005549">
    <property type="term" value="F:odorant binding"/>
    <property type="evidence" value="ECO:0007669"/>
    <property type="project" value="TreeGrafter"/>
</dbReference>
<feature type="transmembrane region" description="Helical" evidence="5">
    <location>
        <begin position="104"/>
        <end position="129"/>
    </location>
</feature>
<dbReference type="Pfam" id="PF00001">
    <property type="entry name" value="7tm_1"/>
    <property type="match status" value="1"/>
</dbReference>
<dbReference type="GO" id="GO:0004930">
    <property type="term" value="F:G protein-coupled receptor activity"/>
    <property type="evidence" value="ECO:0007669"/>
    <property type="project" value="InterPro"/>
</dbReference>
<keyword evidence="4 5" id="KW-0472">Membrane</keyword>
<accession>A0AAW0PPA5</accession>
<keyword evidence="3 5" id="KW-1133">Transmembrane helix</keyword>
<evidence type="ECO:0000259" key="6">
    <source>
        <dbReference type="PROSITE" id="PS50262"/>
    </source>
</evidence>
<dbReference type="SUPFAM" id="SSF81321">
    <property type="entry name" value="Family A G protein-coupled receptor-like"/>
    <property type="match status" value="1"/>
</dbReference>
<feature type="transmembrane region" description="Helical" evidence="5">
    <location>
        <begin position="27"/>
        <end position="48"/>
    </location>
</feature>
<dbReference type="InterPro" id="IPR000276">
    <property type="entry name" value="GPCR_Rhodpsn"/>
</dbReference>
<dbReference type="Gene3D" id="1.20.1070.10">
    <property type="entry name" value="Rhodopsin 7-helix transmembrane proteins"/>
    <property type="match status" value="1"/>
</dbReference>
<evidence type="ECO:0000313" key="8">
    <source>
        <dbReference type="Proteomes" id="UP001460270"/>
    </source>
</evidence>
<gene>
    <name evidence="7" type="ORF">WMY93_008213</name>
</gene>
<dbReference type="InterPro" id="IPR052921">
    <property type="entry name" value="GPCR1_Superfamily_Member"/>
</dbReference>
<feature type="domain" description="G-protein coupled receptors family 1 profile" evidence="6">
    <location>
        <begin position="5"/>
        <end position="256"/>
    </location>
</feature>
<dbReference type="PANTHER" id="PTHR26451">
    <property type="entry name" value="G_PROTEIN_RECEP_F1_2 DOMAIN-CONTAINING PROTEIN"/>
    <property type="match status" value="1"/>
</dbReference>
<evidence type="ECO:0000256" key="1">
    <source>
        <dbReference type="ARBA" id="ARBA00004370"/>
    </source>
</evidence>
<comment type="caution">
    <text evidence="7">The sequence shown here is derived from an EMBL/GenBank/DDBJ whole genome shotgun (WGS) entry which is preliminary data.</text>
</comment>
<evidence type="ECO:0000256" key="4">
    <source>
        <dbReference type="ARBA" id="ARBA00023136"/>
    </source>
</evidence>
<dbReference type="AlphaFoldDB" id="A0AAW0PPA5"/>
<evidence type="ECO:0000313" key="7">
    <source>
        <dbReference type="EMBL" id="KAK7925903.1"/>
    </source>
</evidence>
<dbReference type="PROSITE" id="PS50262">
    <property type="entry name" value="G_PROTEIN_RECEP_F1_2"/>
    <property type="match status" value="1"/>
</dbReference>
<evidence type="ECO:0000256" key="3">
    <source>
        <dbReference type="ARBA" id="ARBA00022989"/>
    </source>
</evidence>
<dbReference type="CDD" id="cd00637">
    <property type="entry name" value="7tm_classA_rhodopsin-like"/>
    <property type="match status" value="1"/>
</dbReference>
<feature type="transmembrane region" description="Helical" evidence="5">
    <location>
        <begin position="200"/>
        <end position="220"/>
    </location>
</feature>